<dbReference type="EMBL" id="JAHQIW010000901">
    <property type="protein sequence ID" value="KAJ1350624.1"/>
    <property type="molecule type" value="Genomic_DNA"/>
</dbReference>
<dbReference type="Pfam" id="PF13229">
    <property type="entry name" value="Beta_helix"/>
    <property type="match status" value="1"/>
</dbReference>
<accession>A0AAD5MU54</accession>
<evidence type="ECO:0000313" key="2">
    <source>
        <dbReference type="EMBL" id="KAJ1350624.1"/>
    </source>
</evidence>
<proteinExistence type="predicted"/>
<dbReference type="SUPFAM" id="SSF51126">
    <property type="entry name" value="Pectin lyase-like"/>
    <property type="match status" value="1"/>
</dbReference>
<dbReference type="InterPro" id="IPR011050">
    <property type="entry name" value="Pectin_lyase_fold/virulence"/>
</dbReference>
<evidence type="ECO:0000259" key="1">
    <source>
        <dbReference type="Pfam" id="PF13229"/>
    </source>
</evidence>
<evidence type="ECO:0000313" key="3">
    <source>
        <dbReference type="Proteomes" id="UP001196413"/>
    </source>
</evidence>
<reference evidence="2" key="1">
    <citation type="submission" date="2021-06" db="EMBL/GenBank/DDBJ databases">
        <title>Parelaphostrongylus tenuis whole genome reference sequence.</title>
        <authorList>
            <person name="Garwood T.J."/>
            <person name="Larsen P.A."/>
            <person name="Fountain-Jones N.M."/>
            <person name="Garbe J.R."/>
            <person name="Macchietto M.G."/>
            <person name="Kania S.A."/>
            <person name="Gerhold R.W."/>
            <person name="Richards J.E."/>
            <person name="Wolf T.M."/>
        </authorList>
    </citation>
    <scope>NUCLEOTIDE SEQUENCE</scope>
    <source>
        <strain evidence="2">MNPRO001-30</strain>
        <tissue evidence="2">Meninges</tissue>
    </source>
</reference>
<comment type="caution">
    <text evidence="2">The sequence shown here is derived from an EMBL/GenBank/DDBJ whole genome shotgun (WGS) entry which is preliminary data.</text>
</comment>
<dbReference type="SMART" id="SM00710">
    <property type="entry name" value="PbH1"/>
    <property type="match status" value="5"/>
</dbReference>
<name>A0AAD5MU54_PARTN</name>
<dbReference type="Gene3D" id="2.160.20.10">
    <property type="entry name" value="Single-stranded right-handed beta-helix, Pectin lyase-like"/>
    <property type="match status" value="1"/>
</dbReference>
<dbReference type="InterPro" id="IPR012334">
    <property type="entry name" value="Pectin_lyas_fold"/>
</dbReference>
<dbReference type="AlphaFoldDB" id="A0AAD5MU54"/>
<protein>
    <recommendedName>
        <fullName evidence="1">Right handed beta helix domain-containing protein</fullName>
    </recommendedName>
</protein>
<gene>
    <name evidence="2" type="ORF">KIN20_006454</name>
</gene>
<dbReference type="InterPro" id="IPR006626">
    <property type="entry name" value="PbH1"/>
</dbReference>
<dbReference type="Proteomes" id="UP001196413">
    <property type="component" value="Unassembled WGS sequence"/>
</dbReference>
<keyword evidence="3" id="KW-1185">Reference proteome</keyword>
<feature type="domain" description="Right handed beta helix" evidence="1">
    <location>
        <begin position="348"/>
        <end position="514"/>
    </location>
</feature>
<dbReference type="InterPro" id="IPR039448">
    <property type="entry name" value="Beta_helix"/>
</dbReference>
<organism evidence="2 3">
    <name type="scientific">Parelaphostrongylus tenuis</name>
    <name type="common">Meningeal worm</name>
    <dbReference type="NCBI Taxonomy" id="148309"/>
    <lineage>
        <taxon>Eukaryota</taxon>
        <taxon>Metazoa</taxon>
        <taxon>Ecdysozoa</taxon>
        <taxon>Nematoda</taxon>
        <taxon>Chromadorea</taxon>
        <taxon>Rhabditida</taxon>
        <taxon>Rhabditina</taxon>
        <taxon>Rhabditomorpha</taxon>
        <taxon>Strongyloidea</taxon>
        <taxon>Metastrongylidae</taxon>
        <taxon>Parelaphostrongylus</taxon>
    </lineage>
</organism>
<sequence>MKNNFVANLAQSIIDLDIPQGEIKGNYFSNVQSTCDITRISSINDDAVENYWAHEMDAEYRPRICTLNNGISEVGPTKHRTIQNSNRNRDSAVADIVMATMRTPKEQWVMEQEETKKINSHNNSSTLRPFSNTYNQVKAITQPYRVMCKISESGGTRTRISLYPGSNPFYYSRFTTVPSTLQLIRLSVSNQPSTVWPSISSEVAVHPEQIVIVDPGSEFEFAPGIGLTVQDKGKLYLNGTVAKPIRLFGESTWRGLMIKPGGTLVLSHTIIEDASIGLWIDSEKVQLEKARISDSIVHAIEITAKAGADIDFGYSLIERAKGTGVGVDERKSSLTIRNIMIRDGWGSGIDFVSPTGDIHIVNVSVSNGSSYSIHIVEFPAFPLKSVSLRNVTVSDQTRGHAGVLITGGLVEQIDIDQSLFTRNTVPSLIIGVECRQRKSRTHLRNTTFRNNEDLVVHLDVGECGSASVIQNSFLENNKATGHGVLLLNAARKEKLPALPIVVEANEFSGNGGEYAAMLAMHGLSADNGTFRGNRVIVASVIVTSPYYRINANEFSNPFSVHDLDVRSNGSWKVEAIGNNWHTTDMTKAIRAPEGTVKLKADEVLTKPDIQLLPGNSQCAHLNYCSHVGNCQAGVCSCPVNRIGLDCSVVIGCPSNCSNNGVCDVMNKCVCYDGTIISSFFRK</sequence>